<evidence type="ECO:0000256" key="5">
    <source>
        <dbReference type="PROSITE-ProRule" id="PRU00309"/>
    </source>
</evidence>
<feature type="domain" description="THAP-type" evidence="8">
    <location>
        <begin position="30"/>
        <end position="124"/>
    </location>
</feature>
<keyword evidence="4 5" id="KW-0238">DNA-binding</keyword>
<dbReference type="EMBL" id="OU900105">
    <property type="protein sequence ID" value="CAG9856589.1"/>
    <property type="molecule type" value="Genomic_DNA"/>
</dbReference>
<proteinExistence type="predicted"/>
<evidence type="ECO:0000313" key="9">
    <source>
        <dbReference type="EMBL" id="CAG9856589.1"/>
    </source>
</evidence>
<dbReference type="SUPFAM" id="SSF57716">
    <property type="entry name" value="Glucocorticoid receptor-like (DNA-binding domain)"/>
    <property type="match status" value="1"/>
</dbReference>
<organism evidence="9 10">
    <name type="scientific">Phyllotreta striolata</name>
    <name type="common">Striped flea beetle</name>
    <name type="synonym">Crioceris striolata</name>
    <dbReference type="NCBI Taxonomy" id="444603"/>
    <lineage>
        <taxon>Eukaryota</taxon>
        <taxon>Metazoa</taxon>
        <taxon>Ecdysozoa</taxon>
        <taxon>Arthropoda</taxon>
        <taxon>Hexapoda</taxon>
        <taxon>Insecta</taxon>
        <taxon>Pterygota</taxon>
        <taxon>Neoptera</taxon>
        <taxon>Endopterygota</taxon>
        <taxon>Coleoptera</taxon>
        <taxon>Polyphaga</taxon>
        <taxon>Cucujiformia</taxon>
        <taxon>Chrysomeloidea</taxon>
        <taxon>Chrysomelidae</taxon>
        <taxon>Galerucinae</taxon>
        <taxon>Alticini</taxon>
        <taxon>Phyllotreta</taxon>
    </lineage>
</organism>
<dbReference type="OrthoDB" id="7331812at2759"/>
<evidence type="ECO:0000256" key="6">
    <source>
        <dbReference type="SAM" id="Coils"/>
    </source>
</evidence>
<dbReference type="GO" id="GO:0003677">
    <property type="term" value="F:DNA binding"/>
    <property type="evidence" value="ECO:0007669"/>
    <property type="project" value="UniProtKB-UniRule"/>
</dbReference>
<dbReference type="PROSITE" id="PS50950">
    <property type="entry name" value="ZF_THAP"/>
    <property type="match status" value="1"/>
</dbReference>
<feature type="compositionally biased region" description="Polar residues" evidence="7">
    <location>
        <begin position="134"/>
        <end position="149"/>
    </location>
</feature>
<accession>A0A9N9THW5</accession>
<feature type="coiled-coil region" evidence="6">
    <location>
        <begin position="165"/>
        <end position="199"/>
    </location>
</feature>
<sequence length="277" mass="32389">MSLLKSELNSLLTSVPDYIQKVKCDATEKTPPFKCAVKTCFNSFLRYKDHINCPYKFHKFPVTNKSLCNVWKLKCGLNRTDDVEKLMVCSDHFSLDDYLRNYKEEFTNPNFKRTLKPTVYPNLKLGKLEKPEDNINSNEESQMETNTDSPESEEDESQREFLNEVRKEVDYNKELTEKLDTLQKKLNKLQSTSKHLSAKQRKVIINKKAEDLRVLKKFFSDTQIKLLMGQEATWTNDDLARAFTIRHMGSKKCYLYMKNTLNIPLPSLSCLQKWANS</sequence>
<dbReference type="GO" id="GO:0008270">
    <property type="term" value="F:zinc ion binding"/>
    <property type="evidence" value="ECO:0007669"/>
    <property type="project" value="UniProtKB-KW"/>
</dbReference>
<protein>
    <recommendedName>
        <fullName evidence="8">THAP-type domain-containing protein</fullName>
    </recommendedName>
</protein>
<evidence type="ECO:0000256" key="1">
    <source>
        <dbReference type="ARBA" id="ARBA00022723"/>
    </source>
</evidence>
<dbReference type="AlphaFoldDB" id="A0A9N9THW5"/>
<evidence type="ECO:0000256" key="2">
    <source>
        <dbReference type="ARBA" id="ARBA00022771"/>
    </source>
</evidence>
<dbReference type="InterPro" id="IPR006612">
    <property type="entry name" value="THAP_Znf"/>
</dbReference>
<dbReference type="SMART" id="SM00980">
    <property type="entry name" value="THAP"/>
    <property type="match status" value="1"/>
</dbReference>
<keyword evidence="1" id="KW-0479">Metal-binding</keyword>
<feature type="region of interest" description="Disordered" evidence="7">
    <location>
        <begin position="126"/>
        <end position="160"/>
    </location>
</feature>
<evidence type="ECO:0000256" key="4">
    <source>
        <dbReference type="ARBA" id="ARBA00023125"/>
    </source>
</evidence>
<evidence type="ECO:0000259" key="8">
    <source>
        <dbReference type="PROSITE" id="PS50950"/>
    </source>
</evidence>
<keyword evidence="3" id="KW-0862">Zinc</keyword>
<gene>
    <name evidence="9" type="ORF">PHYEVI_LOCUS3009</name>
</gene>
<keyword evidence="6" id="KW-0175">Coiled coil</keyword>
<evidence type="ECO:0000313" key="10">
    <source>
        <dbReference type="Proteomes" id="UP001153712"/>
    </source>
</evidence>
<dbReference type="Pfam" id="PF05485">
    <property type="entry name" value="THAP"/>
    <property type="match status" value="1"/>
</dbReference>
<reference evidence="9" key="1">
    <citation type="submission" date="2022-01" db="EMBL/GenBank/DDBJ databases">
        <authorList>
            <person name="King R."/>
        </authorList>
    </citation>
    <scope>NUCLEOTIDE SEQUENCE</scope>
</reference>
<evidence type="ECO:0000256" key="3">
    <source>
        <dbReference type="ARBA" id="ARBA00022833"/>
    </source>
</evidence>
<name>A0A9N9THW5_PHYSR</name>
<keyword evidence="10" id="KW-1185">Reference proteome</keyword>
<keyword evidence="2 5" id="KW-0863">Zinc-finger</keyword>
<dbReference type="Proteomes" id="UP001153712">
    <property type="component" value="Chromosome 12"/>
</dbReference>
<evidence type="ECO:0000256" key="7">
    <source>
        <dbReference type="SAM" id="MobiDB-lite"/>
    </source>
</evidence>